<gene>
    <name evidence="1" type="ORF">FDA94_29955</name>
</gene>
<protein>
    <submittedName>
        <fullName evidence="1">Uncharacterized protein</fullName>
    </submittedName>
</protein>
<dbReference type="Proteomes" id="UP000308705">
    <property type="component" value="Unassembled WGS sequence"/>
</dbReference>
<proteinExistence type="predicted"/>
<comment type="caution">
    <text evidence="1">The sequence shown here is derived from an EMBL/GenBank/DDBJ whole genome shotgun (WGS) entry which is preliminary data.</text>
</comment>
<dbReference type="OrthoDB" id="9839187at2"/>
<accession>A0A4U3M8M8</accession>
<dbReference type="EMBL" id="SZQA01000035">
    <property type="protein sequence ID" value="TKK84364.1"/>
    <property type="molecule type" value="Genomic_DNA"/>
</dbReference>
<dbReference type="RefSeq" id="WP_137250414.1">
    <property type="nucleotide sequence ID" value="NZ_SZQA01000035.1"/>
</dbReference>
<dbReference type="AlphaFoldDB" id="A0A4U3M8M8"/>
<reference evidence="1 2" key="1">
    <citation type="submission" date="2019-04" db="EMBL/GenBank/DDBJ databases">
        <title>Herbidospora sp. NEAU-GS14.nov., a novel actinomycete isolated from soil.</title>
        <authorList>
            <person name="Han L."/>
        </authorList>
    </citation>
    <scope>NUCLEOTIDE SEQUENCE [LARGE SCALE GENOMIC DNA]</scope>
    <source>
        <strain evidence="1 2">NEAU-GS14</strain>
    </source>
</reference>
<keyword evidence="2" id="KW-1185">Reference proteome</keyword>
<evidence type="ECO:0000313" key="2">
    <source>
        <dbReference type="Proteomes" id="UP000308705"/>
    </source>
</evidence>
<name>A0A4U3M8M8_9ACTN</name>
<sequence>MDPTISALILTYTQTKDPADLAAVRTRAEELGDPHAIEFADDLQAMAEGRERRIATPADHDPLLAMIPAFIANDVSGLRDAARAFPPDSVTGNYFRCLLAGDVKGLHRAIRGLRPSYRIALLDLAVEAQQEMYESPGDQRLRKASVRHQREATRLREPRPRWWRLTRR</sequence>
<organism evidence="1 2">
    <name type="scientific">Herbidospora galbida</name>
    <dbReference type="NCBI Taxonomy" id="2575442"/>
    <lineage>
        <taxon>Bacteria</taxon>
        <taxon>Bacillati</taxon>
        <taxon>Actinomycetota</taxon>
        <taxon>Actinomycetes</taxon>
        <taxon>Streptosporangiales</taxon>
        <taxon>Streptosporangiaceae</taxon>
        <taxon>Herbidospora</taxon>
    </lineage>
</organism>
<evidence type="ECO:0000313" key="1">
    <source>
        <dbReference type="EMBL" id="TKK84364.1"/>
    </source>
</evidence>